<feature type="domain" description="Guanylate cyclase" evidence="3">
    <location>
        <begin position="168"/>
        <end position="278"/>
    </location>
</feature>
<dbReference type="SMART" id="SM00044">
    <property type="entry name" value="CYCc"/>
    <property type="match status" value="1"/>
</dbReference>
<dbReference type="SUPFAM" id="SSF55073">
    <property type="entry name" value="Nucleotide cyclase"/>
    <property type="match status" value="1"/>
</dbReference>
<reference evidence="5" key="1">
    <citation type="journal article" date="2019" name="Int. J. Syst. Evol. Microbiol.">
        <title>The Global Catalogue of Microorganisms (GCM) 10K type strain sequencing project: providing services to taxonomists for standard genome sequencing and annotation.</title>
        <authorList>
            <consortium name="The Broad Institute Genomics Platform"/>
            <consortium name="The Broad Institute Genome Sequencing Center for Infectious Disease"/>
            <person name="Wu L."/>
            <person name="Ma J."/>
        </authorList>
    </citation>
    <scope>NUCLEOTIDE SEQUENCE [LARGE SCALE GENOMIC DNA]</scope>
    <source>
        <strain evidence="5">JCM 16703</strain>
    </source>
</reference>
<accession>A0ABP7XH47</accession>
<feature type="region of interest" description="Disordered" evidence="2">
    <location>
        <begin position="297"/>
        <end position="316"/>
    </location>
</feature>
<evidence type="ECO:0000313" key="5">
    <source>
        <dbReference type="Proteomes" id="UP001501495"/>
    </source>
</evidence>
<dbReference type="InterPro" id="IPR029787">
    <property type="entry name" value="Nucleotide_cyclase"/>
</dbReference>
<dbReference type="Pfam" id="PF00211">
    <property type="entry name" value="Guanylate_cyc"/>
    <property type="match status" value="1"/>
</dbReference>
<dbReference type="Gene3D" id="3.30.70.1230">
    <property type="entry name" value="Nucleotide cyclase"/>
    <property type="match status" value="1"/>
</dbReference>
<protein>
    <submittedName>
        <fullName evidence="4">Adenylate/guanylate cyclase domain-containing protein</fullName>
    </submittedName>
</protein>
<dbReference type="InterPro" id="IPR001054">
    <property type="entry name" value="A/G_cyclase"/>
</dbReference>
<feature type="compositionally biased region" description="Acidic residues" evidence="2">
    <location>
        <begin position="302"/>
        <end position="311"/>
    </location>
</feature>
<comment type="similarity">
    <text evidence="1">Belongs to the adenylyl cyclase class-3 family.</text>
</comment>
<evidence type="ECO:0000256" key="2">
    <source>
        <dbReference type="SAM" id="MobiDB-lite"/>
    </source>
</evidence>
<dbReference type="CDD" id="cd07302">
    <property type="entry name" value="CHD"/>
    <property type="match status" value="1"/>
</dbReference>
<sequence length="339" mass="36700">MSPDEQRPDGVLDAVEELLLGERPHLTRVQVSAQAGVPLADAEELWHQLGFPHHADDEVAFTEADVEALRLAHDLMSFGILSPESRAALVRTWGRSFARLADWQVALLAQVANSVPGANPAEQLTMLTAEVMPRLERLQSYVWRRHLASAGNRLIAVEDVTSPVVSLAVGFVDIVGFTSRSKTLPDGELVDWIEGFEDVASSIVLDHGGRVVKNIGDAVLFVADTPEDAVEIALAMTARGADDDDPFPAVRGGIAYGEVIARLGDVFGPTVNIAARLTSVARPGTVLIDSEAHAALLGDPGERDDDEDDAPEGPYRFRRVPRVSVKGYSRLEPWVVRRA</sequence>
<dbReference type="PANTHER" id="PTHR43081:SF1">
    <property type="entry name" value="ADENYLATE CYCLASE, TERMINAL-DIFFERENTIATION SPECIFIC"/>
    <property type="match status" value="1"/>
</dbReference>
<dbReference type="RefSeq" id="WP_344732564.1">
    <property type="nucleotide sequence ID" value="NZ_BAAAZH010000011.1"/>
</dbReference>
<evidence type="ECO:0000313" key="4">
    <source>
        <dbReference type="EMBL" id="GAA4115205.1"/>
    </source>
</evidence>
<dbReference type="EMBL" id="BAAAZH010000011">
    <property type="protein sequence ID" value="GAA4115205.1"/>
    <property type="molecule type" value="Genomic_DNA"/>
</dbReference>
<dbReference type="InterPro" id="IPR050697">
    <property type="entry name" value="Adenylyl/Guanylyl_Cyclase_3/4"/>
</dbReference>
<organism evidence="4 5">
    <name type="scientific">Nocardioides fonticola</name>
    <dbReference type="NCBI Taxonomy" id="450363"/>
    <lineage>
        <taxon>Bacteria</taxon>
        <taxon>Bacillati</taxon>
        <taxon>Actinomycetota</taxon>
        <taxon>Actinomycetes</taxon>
        <taxon>Propionibacteriales</taxon>
        <taxon>Nocardioidaceae</taxon>
        <taxon>Nocardioides</taxon>
    </lineage>
</organism>
<gene>
    <name evidence="4" type="ORF">GCM10022215_13870</name>
</gene>
<dbReference type="Proteomes" id="UP001501495">
    <property type="component" value="Unassembled WGS sequence"/>
</dbReference>
<evidence type="ECO:0000256" key="1">
    <source>
        <dbReference type="ARBA" id="ARBA00005381"/>
    </source>
</evidence>
<evidence type="ECO:0000259" key="3">
    <source>
        <dbReference type="PROSITE" id="PS50125"/>
    </source>
</evidence>
<dbReference type="PROSITE" id="PS50125">
    <property type="entry name" value="GUANYLATE_CYCLASE_2"/>
    <property type="match status" value="1"/>
</dbReference>
<comment type="caution">
    <text evidence="4">The sequence shown here is derived from an EMBL/GenBank/DDBJ whole genome shotgun (WGS) entry which is preliminary data.</text>
</comment>
<name>A0ABP7XH47_9ACTN</name>
<dbReference type="PANTHER" id="PTHR43081">
    <property type="entry name" value="ADENYLATE CYCLASE, TERMINAL-DIFFERENTIATION SPECIFIC-RELATED"/>
    <property type="match status" value="1"/>
</dbReference>
<proteinExistence type="inferred from homology"/>
<keyword evidence="5" id="KW-1185">Reference proteome</keyword>